<keyword evidence="2" id="KW-1185">Reference proteome</keyword>
<dbReference type="Pfam" id="PF20120">
    <property type="entry name" value="DUF6510"/>
    <property type="match status" value="1"/>
</dbReference>
<evidence type="ECO:0000313" key="1">
    <source>
        <dbReference type="EMBL" id="MFD1532304.1"/>
    </source>
</evidence>
<accession>A0ABW4FQT0</accession>
<comment type="caution">
    <text evidence="1">The sequence shown here is derived from an EMBL/GenBank/DDBJ whole genome shotgun (WGS) entry which is preliminary data.</text>
</comment>
<name>A0ABW4FQT0_9PSEU</name>
<dbReference type="RefSeq" id="WP_343986857.1">
    <property type="nucleotide sequence ID" value="NZ_BAAAJG010000027.1"/>
</dbReference>
<evidence type="ECO:0000313" key="2">
    <source>
        <dbReference type="Proteomes" id="UP001597145"/>
    </source>
</evidence>
<protein>
    <submittedName>
        <fullName evidence="1">DUF6510 family protein</fullName>
    </submittedName>
</protein>
<reference evidence="2" key="1">
    <citation type="journal article" date="2019" name="Int. J. Syst. Evol. Microbiol.">
        <title>The Global Catalogue of Microorganisms (GCM) 10K type strain sequencing project: providing services to taxonomists for standard genome sequencing and annotation.</title>
        <authorList>
            <consortium name="The Broad Institute Genomics Platform"/>
            <consortium name="The Broad Institute Genome Sequencing Center for Infectious Disease"/>
            <person name="Wu L."/>
            <person name="Ma J."/>
        </authorList>
    </citation>
    <scope>NUCLEOTIDE SEQUENCE [LARGE SCALE GENOMIC DNA]</scope>
    <source>
        <strain evidence="2">JCM 12165</strain>
    </source>
</reference>
<sequence>MTTRLDGNAIAGELFDVFGQEMTTAMGTCASCGSMRPLGELAVYLQAPGVVARCSSCEALMAVIVEIRGIRCVDLQGIAALEHG</sequence>
<organism evidence="1 2">
    <name type="scientific">Pseudonocardia aurantiaca</name>
    <dbReference type="NCBI Taxonomy" id="75290"/>
    <lineage>
        <taxon>Bacteria</taxon>
        <taxon>Bacillati</taxon>
        <taxon>Actinomycetota</taxon>
        <taxon>Actinomycetes</taxon>
        <taxon>Pseudonocardiales</taxon>
        <taxon>Pseudonocardiaceae</taxon>
        <taxon>Pseudonocardia</taxon>
    </lineage>
</organism>
<gene>
    <name evidence="1" type="ORF">ACFSCY_23005</name>
</gene>
<proteinExistence type="predicted"/>
<dbReference type="InterPro" id="IPR045423">
    <property type="entry name" value="DUF6510"/>
</dbReference>
<dbReference type="EMBL" id="JBHUCP010000018">
    <property type="protein sequence ID" value="MFD1532304.1"/>
    <property type="molecule type" value="Genomic_DNA"/>
</dbReference>
<dbReference type="Proteomes" id="UP001597145">
    <property type="component" value="Unassembled WGS sequence"/>
</dbReference>